<keyword evidence="3" id="KW-0274">FAD</keyword>
<evidence type="ECO:0000259" key="7">
    <source>
        <dbReference type="Pfam" id="PF01494"/>
    </source>
</evidence>
<dbReference type="GO" id="GO:0004497">
    <property type="term" value="F:monooxygenase activity"/>
    <property type="evidence" value="ECO:0007669"/>
    <property type="project" value="UniProtKB-KW"/>
</dbReference>
<name>A0A317WAS4_9EURO</name>
<evidence type="ECO:0000256" key="5">
    <source>
        <dbReference type="ARBA" id="ARBA00023033"/>
    </source>
</evidence>
<dbReference type="InterPro" id="IPR036188">
    <property type="entry name" value="FAD/NAD-bd_sf"/>
</dbReference>
<dbReference type="Proteomes" id="UP000247233">
    <property type="component" value="Unassembled WGS sequence"/>
</dbReference>
<evidence type="ECO:0000256" key="3">
    <source>
        <dbReference type="ARBA" id="ARBA00022827"/>
    </source>
</evidence>
<dbReference type="PRINTS" id="PR00420">
    <property type="entry name" value="RNGMNOXGNASE"/>
</dbReference>
<comment type="caution">
    <text evidence="8">The sequence shown here is derived from an EMBL/GenBank/DDBJ whole genome shotgun (WGS) entry which is preliminary data.</text>
</comment>
<dbReference type="SUPFAM" id="SSF51905">
    <property type="entry name" value="FAD/NAD(P)-binding domain"/>
    <property type="match status" value="1"/>
</dbReference>
<proteinExistence type="inferred from homology"/>
<dbReference type="OrthoDB" id="10029326at2759"/>
<dbReference type="PANTHER" id="PTHR13789">
    <property type="entry name" value="MONOOXYGENASE"/>
    <property type="match status" value="1"/>
</dbReference>
<organism evidence="8 9">
    <name type="scientific">Aspergillus heteromorphus CBS 117.55</name>
    <dbReference type="NCBI Taxonomy" id="1448321"/>
    <lineage>
        <taxon>Eukaryota</taxon>
        <taxon>Fungi</taxon>
        <taxon>Dikarya</taxon>
        <taxon>Ascomycota</taxon>
        <taxon>Pezizomycotina</taxon>
        <taxon>Eurotiomycetes</taxon>
        <taxon>Eurotiomycetidae</taxon>
        <taxon>Eurotiales</taxon>
        <taxon>Aspergillaceae</taxon>
        <taxon>Aspergillus</taxon>
        <taxon>Aspergillus subgen. Circumdati</taxon>
    </lineage>
</organism>
<dbReference type="Pfam" id="PF01494">
    <property type="entry name" value="FAD_binding_3"/>
    <property type="match status" value="1"/>
</dbReference>
<dbReference type="GeneID" id="37068107"/>
<keyword evidence="9" id="KW-1185">Reference proteome</keyword>
<evidence type="ECO:0000256" key="2">
    <source>
        <dbReference type="ARBA" id="ARBA00022630"/>
    </source>
</evidence>
<reference evidence="8 9" key="1">
    <citation type="submission" date="2016-12" db="EMBL/GenBank/DDBJ databases">
        <title>The genomes of Aspergillus section Nigri reveals drivers in fungal speciation.</title>
        <authorList>
            <consortium name="DOE Joint Genome Institute"/>
            <person name="Vesth T.C."/>
            <person name="Nybo J."/>
            <person name="Theobald S."/>
            <person name="Brandl J."/>
            <person name="Frisvad J.C."/>
            <person name="Nielsen K.F."/>
            <person name="Lyhne E.K."/>
            <person name="Kogle M.E."/>
            <person name="Kuo A."/>
            <person name="Riley R."/>
            <person name="Clum A."/>
            <person name="Nolan M."/>
            <person name="Lipzen A."/>
            <person name="Salamov A."/>
            <person name="Henrissat B."/>
            <person name="Wiebenga A."/>
            <person name="De Vries R.P."/>
            <person name="Grigoriev I.V."/>
            <person name="Mortensen U.H."/>
            <person name="Andersen M.R."/>
            <person name="Baker S.E."/>
        </authorList>
    </citation>
    <scope>NUCLEOTIDE SEQUENCE [LARGE SCALE GENOMIC DNA]</scope>
    <source>
        <strain evidence="8 9">CBS 117.55</strain>
    </source>
</reference>
<dbReference type="InterPro" id="IPR002938">
    <property type="entry name" value="FAD-bd"/>
</dbReference>
<feature type="domain" description="FAD-binding" evidence="7">
    <location>
        <begin position="6"/>
        <end position="344"/>
    </location>
</feature>
<gene>
    <name evidence="8" type="ORF">BO70DRAFT_386984</name>
</gene>
<comment type="similarity">
    <text evidence="1">Belongs to the paxM FAD-dependent monooxygenase family.</text>
</comment>
<accession>A0A317WAS4</accession>
<sequence length="414" mass="45237">MSSRPTVLLIGCGVAGPVLALLLKQKGYHPIVFEKVAALGDAGASLMLNPNGLKVLSLVNGIPSLEHPITTFWHGTPSGTTLVTSDLPRSYPTRYGHSARGVKRTALNLHLKQLLLDAGIELREGWQLNSITENTDSVTAGFTNDQTATGTFLIGSDGIKAASRRLILQKENPATGEGEGPPTFTGLIQVAGISRTTRESPRGRMGNYYGEGVHVIVYPVSASEVSWAVTMSQDKEMAESWQSEGAEGLQARKKMLEEKLAGFEDTVLELVRDADRIISFGLFDRQELEAEQWFSKRCVLVGDAAHPTSPHLGQGANQALEDCYHLSRLLPNVDGDSADYSLAETGLKAVFSEFARLRQPRTSALVKEARRLGHEQRVVFGAERCRERDARLVAAWSDPEKVFEGMDRLLKEPF</sequence>
<dbReference type="STRING" id="1448321.A0A317WAS4"/>
<dbReference type="InterPro" id="IPR050493">
    <property type="entry name" value="FAD-dep_Monooxygenase_BioMet"/>
</dbReference>
<dbReference type="Gene3D" id="3.50.50.60">
    <property type="entry name" value="FAD/NAD(P)-binding domain"/>
    <property type="match status" value="1"/>
</dbReference>
<keyword evidence="4" id="KW-0560">Oxidoreductase</keyword>
<evidence type="ECO:0000256" key="1">
    <source>
        <dbReference type="ARBA" id="ARBA00007992"/>
    </source>
</evidence>
<evidence type="ECO:0000313" key="9">
    <source>
        <dbReference type="Proteomes" id="UP000247233"/>
    </source>
</evidence>
<protein>
    <submittedName>
        <fullName evidence="8">FAD/NAD(P)-binding domain-containing protein</fullName>
    </submittedName>
</protein>
<keyword evidence="5" id="KW-0503">Monooxygenase</keyword>
<keyword evidence="2" id="KW-0285">Flavoprotein</keyword>
<dbReference type="VEuPathDB" id="FungiDB:BO70DRAFT_386984"/>
<evidence type="ECO:0000256" key="6">
    <source>
        <dbReference type="SAM" id="Coils"/>
    </source>
</evidence>
<dbReference type="AlphaFoldDB" id="A0A317WAS4"/>
<evidence type="ECO:0000256" key="4">
    <source>
        <dbReference type="ARBA" id="ARBA00023002"/>
    </source>
</evidence>
<feature type="coiled-coil region" evidence="6">
    <location>
        <begin position="246"/>
        <end position="273"/>
    </location>
</feature>
<dbReference type="PANTHER" id="PTHR13789:SF309">
    <property type="entry name" value="PUTATIVE (AFU_ORTHOLOGUE AFUA_6G14510)-RELATED"/>
    <property type="match status" value="1"/>
</dbReference>
<dbReference type="EMBL" id="MSFL01000010">
    <property type="protein sequence ID" value="PWY83626.1"/>
    <property type="molecule type" value="Genomic_DNA"/>
</dbReference>
<dbReference type="GO" id="GO:0071949">
    <property type="term" value="F:FAD binding"/>
    <property type="evidence" value="ECO:0007669"/>
    <property type="project" value="InterPro"/>
</dbReference>
<dbReference type="RefSeq" id="XP_025400069.1">
    <property type="nucleotide sequence ID" value="XM_025545870.1"/>
</dbReference>
<keyword evidence="6" id="KW-0175">Coiled coil</keyword>
<evidence type="ECO:0000313" key="8">
    <source>
        <dbReference type="EMBL" id="PWY83626.1"/>
    </source>
</evidence>